<evidence type="ECO:0000256" key="1">
    <source>
        <dbReference type="SAM" id="Phobius"/>
    </source>
</evidence>
<keyword evidence="1" id="KW-0472">Membrane</keyword>
<protein>
    <submittedName>
        <fullName evidence="3">G protein-coupled receptor</fullName>
    </submittedName>
</protein>
<accession>A0A914VIM7</accession>
<feature type="transmembrane region" description="Helical" evidence="1">
    <location>
        <begin position="25"/>
        <end position="48"/>
    </location>
</feature>
<evidence type="ECO:0000313" key="3">
    <source>
        <dbReference type="WBParaSite" id="PSAMB.scaffold207size65851.g3250.t1"/>
    </source>
</evidence>
<evidence type="ECO:0000313" key="2">
    <source>
        <dbReference type="Proteomes" id="UP000887566"/>
    </source>
</evidence>
<name>A0A914VIM7_9BILA</name>
<organism evidence="2 3">
    <name type="scientific">Plectus sambesii</name>
    <dbReference type="NCBI Taxonomy" id="2011161"/>
    <lineage>
        <taxon>Eukaryota</taxon>
        <taxon>Metazoa</taxon>
        <taxon>Ecdysozoa</taxon>
        <taxon>Nematoda</taxon>
        <taxon>Chromadorea</taxon>
        <taxon>Plectida</taxon>
        <taxon>Plectina</taxon>
        <taxon>Plectoidea</taxon>
        <taxon>Plectidae</taxon>
        <taxon>Plectus</taxon>
    </lineage>
</organism>
<proteinExistence type="predicted"/>
<dbReference type="WBParaSite" id="PSAMB.scaffold207size65851.g3250.t1">
    <property type="protein sequence ID" value="PSAMB.scaffold207size65851.g3250.t1"/>
    <property type="gene ID" value="PSAMB.scaffold207size65851.g3250"/>
</dbReference>
<keyword evidence="1" id="KW-0812">Transmembrane</keyword>
<dbReference type="Proteomes" id="UP000887566">
    <property type="component" value="Unplaced"/>
</dbReference>
<feature type="transmembrane region" description="Helical" evidence="1">
    <location>
        <begin position="85"/>
        <end position="107"/>
    </location>
</feature>
<reference evidence="3" key="1">
    <citation type="submission" date="2022-11" db="UniProtKB">
        <authorList>
            <consortium name="WormBaseParasite"/>
        </authorList>
    </citation>
    <scope>IDENTIFICATION</scope>
</reference>
<dbReference type="AlphaFoldDB" id="A0A914VIM7"/>
<keyword evidence="2" id="KW-1185">Reference proteome</keyword>
<keyword evidence="1" id="KW-1133">Transmembrane helix</keyword>
<sequence length="177" mass="19995">MLNDAFGEDPSGFCGTKKFTSVPLLLSYEFTVILIFFGSLLITGIYYYRLIKWLKDKEASIRRRSVAYNNESIDYTSGVMRVMKIVTLLPLFTMTPTAILTAGQMILPRQIVDRRARFDDLACGNVKPLQKEAEAHLQNAKRAFTYTTRLTMGGMEALLPSMHLTPAGICFRPLLNE</sequence>